<dbReference type="AlphaFoldDB" id="A0A554X6L8"/>
<dbReference type="PANTHER" id="PTHR11469">
    <property type="entry name" value="GLUCOSE-6-PHOSPHATE ISOMERASE"/>
    <property type="match status" value="1"/>
</dbReference>
<dbReference type="InterPro" id="IPR035476">
    <property type="entry name" value="SIS_PGI_1"/>
</dbReference>
<comment type="pathway">
    <text evidence="7">Carbohydrate biosynthesis; gluconeogenesis.</text>
</comment>
<keyword evidence="10" id="KW-1185">Reference proteome</keyword>
<dbReference type="PRINTS" id="PR00662">
    <property type="entry name" value="G6PISOMERASE"/>
</dbReference>
<evidence type="ECO:0000256" key="7">
    <source>
        <dbReference type="HAMAP-Rule" id="MF_00473"/>
    </source>
</evidence>
<dbReference type="PROSITE" id="PS00174">
    <property type="entry name" value="P_GLUCOSE_ISOMERASE_2"/>
    <property type="match status" value="1"/>
</dbReference>
<dbReference type="CDD" id="cd05016">
    <property type="entry name" value="SIS_PGI_2"/>
    <property type="match status" value="1"/>
</dbReference>
<keyword evidence="5 7" id="KW-0413">Isomerase</keyword>
<accession>A0A554X6L8</accession>
<keyword evidence="7" id="KW-0963">Cytoplasm</keyword>
<gene>
    <name evidence="7 9" type="primary">pgi</name>
    <name evidence="9" type="ORF">Tther_00539</name>
</gene>
<keyword evidence="4 7" id="KW-0324">Glycolysis</keyword>
<name>A0A554X6L8_9BURK</name>
<comment type="catalytic activity">
    <reaction evidence="6 7 8">
        <text>alpha-D-glucose 6-phosphate = beta-D-fructose 6-phosphate</text>
        <dbReference type="Rhea" id="RHEA:11816"/>
        <dbReference type="ChEBI" id="CHEBI:57634"/>
        <dbReference type="ChEBI" id="CHEBI:58225"/>
        <dbReference type="EC" id="5.3.1.9"/>
    </reaction>
</comment>
<dbReference type="Pfam" id="PF00342">
    <property type="entry name" value="PGI"/>
    <property type="match status" value="1"/>
</dbReference>
<evidence type="ECO:0000256" key="6">
    <source>
        <dbReference type="ARBA" id="ARBA00029321"/>
    </source>
</evidence>
<evidence type="ECO:0000256" key="4">
    <source>
        <dbReference type="ARBA" id="ARBA00023152"/>
    </source>
</evidence>
<dbReference type="InterPro" id="IPR001672">
    <property type="entry name" value="G6P_Isomerase"/>
</dbReference>
<dbReference type="Proteomes" id="UP000318542">
    <property type="component" value="Unassembled WGS sequence"/>
</dbReference>
<organism evidence="9 10">
    <name type="scientific">Tepidimonas thermarum</name>
    <dbReference type="NCBI Taxonomy" id="335431"/>
    <lineage>
        <taxon>Bacteria</taxon>
        <taxon>Pseudomonadati</taxon>
        <taxon>Pseudomonadota</taxon>
        <taxon>Betaproteobacteria</taxon>
        <taxon>Burkholderiales</taxon>
        <taxon>Tepidimonas</taxon>
    </lineage>
</organism>
<evidence type="ECO:0000256" key="3">
    <source>
        <dbReference type="ARBA" id="ARBA00022432"/>
    </source>
</evidence>
<reference evidence="9 10" key="1">
    <citation type="submission" date="2019-07" db="EMBL/GenBank/DDBJ databases">
        <title>Tepidimonas thermarum AA-1 draft genome.</title>
        <authorList>
            <person name="Da Costa M.S."/>
            <person name="Froufe H.J.C."/>
            <person name="Egas C."/>
            <person name="Albuquerque L."/>
        </authorList>
    </citation>
    <scope>NUCLEOTIDE SEQUENCE [LARGE SCALE GENOMIC DNA]</scope>
    <source>
        <strain evidence="9 10">AA-1</strain>
    </source>
</reference>
<feature type="active site" evidence="7">
    <location>
        <position position="517"/>
    </location>
</feature>
<dbReference type="InterPro" id="IPR018189">
    <property type="entry name" value="Phosphoglucose_isomerase_CS"/>
</dbReference>
<dbReference type="RefSeq" id="WP_185974982.1">
    <property type="nucleotide sequence ID" value="NZ_VJOL01000005.1"/>
</dbReference>
<dbReference type="GO" id="GO:0097367">
    <property type="term" value="F:carbohydrate derivative binding"/>
    <property type="evidence" value="ECO:0007669"/>
    <property type="project" value="InterPro"/>
</dbReference>
<dbReference type="EC" id="5.3.1.9" evidence="7"/>
<dbReference type="GO" id="GO:0006096">
    <property type="term" value="P:glycolytic process"/>
    <property type="evidence" value="ECO:0007669"/>
    <property type="project" value="UniProtKB-UniRule"/>
</dbReference>
<dbReference type="EMBL" id="VJOL01000005">
    <property type="protein sequence ID" value="TSE31480.1"/>
    <property type="molecule type" value="Genomic_DNA"/>
</dbReference>
<feature type="active site" evidence="7">
    <location>
        <position position="386"/>
    </location>
</feature>
<comment type="function">
    <text evidence="7">Catalyzes the reversible isomerization of glucose-6-phosphate to fructose-6-phosphate.</text>
</comment>
<comment type="pathway">
    <text evidence="1 7 8">Carbohydrate degradation; glycolysis; D-glyceraldehyde 3-phosphate and glycerone phosphate from D-glucose: step 2/4.</text>
</comment>
<dbReference type="GO" id="GO:0051156">
    <property type="term" value="P:glucose 6-phosphate metabolic process"/>
    <property type="evidence" value="ECO:0007669"/>
    <property type="project" value="TreeGrafter"/>
</dbReference>
<proteinExistence type="inferred from homology"/>
<dbReference type="InterPro" id="IPR046348">
    <property type="entry name" value="SIS_dom_sf"/>
</dbReference>
<dbReference type="UniPathway" id="UPA00109">
    <property type="reaction ID" value="UER00181"/>
</dbReference>
<sequence>MTVDLPTQRPAWQRLERLAQAPQPHLRELLATADNPRTQSLQFEAAGLRLDATRQAVTLPQWQALLQLAEDSQVAQWGQAQRRGEAINVTEGRAALHVALRGSDVPDPPWGADIAATVRSELRRFLAAAEAIRSGHWRGHRGQRITDVVNLGIGGSDLGPRMAVQALAAHAHPEVRVHFVSNPDAWALHSVLRGLDADRTLFIVQSKTFTTPETLTLAASARRWLADHGLAQPQAQAPHLIAVTAAPAVAAQHGYAPQHTYRFWDWVGGRYSVWSAIGLPLAVAIGAQAFGAFLAGAHAMDQHFWTAPPARNLPLALALLGVWNRNFLGCPTQLVAVYASRLATFVPFVQQLDMESNGKSTHLDGTPAHIATGPIVWGGLGIEGQHAYFQLLHQGRHRVPVDFIGVLHDDTPLPLAADHQRLVTISLQAQAQALALGRDADTTAAELRAAGLDEAQVRALTAHRSFAGNVPSNILWLPALDAFHLGALIAAYEHKVFCQSIIWAIPAFDQWGVELGKHMAQRLAQTRDPHTVS</sequence>
<evidence type="ECO:0000313" key="9">
    <source>
        <dbReference type="EMBL" id="TSE31480.1"/>
    </source>
</evidence>
<dbReference type="Gene3D" id="1.10.1390.10">
    <property type="match status" value="1"/>
</dbReference>
<dbReference type="PANTHER" id="PTHR11469:SF1">
    <property type="entry name" value="GLUCOSE-6-PHOSPHATE ISOMERASE"/>
    <property type="match status" value="1"/>
</dbReference>
<dbReference type="GO" id="GO:0006094">
    <property type="term" value="P:gluconeogenesis"/>
    <property type="evidence" value="ECO:0007669"/>
    <property type="project" value="UniProtKB-UniRule"/>
</dbReference>
<dbReference type="GO" id="GO:0005829">
    <property type="term" value="C:cytosol"/>
    <property type="evidence" value="ECO:0007669"/>
    <property type="project" value="TreeGrafter"/>
</dbReference>
<comment type="subcellular location">
    <subcellularLocation>
        <location evidence="7">Cytoplasm</location>
    </subcellularLocation>
</comment>
<dbReference type="PROSITE" id="PS00765">
    <property type="entry name" value="P_GLUCOSE_ISOMERASE_1"/>
    <property type="match status" value="1"/>
</dbReference>
<evidence type="ECO:0000256" key="1">
    <source>
        <dbReference type="ARBA" id="ARBA00004926"/>
    </source>
</evidence>
<comment type="similarity">
    <text evidence="2 7 8">Belongs to the GPI family.</text>
</comment>
<dbReference type="GO" id="GO:0004347">
    <property type="term" value="F:glucose-6-phosphate isomerase activity"/>
    <property type="evidence" value="ECO:0007669"/>
    <property type="project" value="UniProtKB-UniRule"/>
</dbReference>
<evidence type="ECO:0000256" key="5">
    <source>
        <dbReference type="ARBA" id="ARBA00023235"/>
    </source>
</evidence>
<dbReference type="UniPathway" id="UPA00138"/>
<dbReference type="NCBIfam" id="NF001211">
    <property type="entry name" value="PRK00179.1"/>
    <property type="match status" value="1"/>
</dbReference>
<dbReference type="SUPFAM" id="SSF53697">
    <property type="entry name" value="SIS domain"/>
    <property type="match status" value="1"/>
</dbReference>
<dbReference type="InterPro" id="IPR023096">
    <property type="entry name" value="G6P_Isomerase_C"/>
</dbReference>
<protein>
    <recommendedName>
        <fullName evidence="7">Glucose-6-phosphate isomerase</fullName>
        <shortName evidence="7">GPI</shortName>
        <ecNumber evidence="7">5.3.1.9</ecNumber>
    </recommendedName>
    <alternativeName>
        <fullName evidence="7">Phosphoglucose isomerase</fullName>
        <shortName evidence="7">PGI</shortName>
    </alternativeName>
    <alternativeName>
        <fullName evidence="7">Phosphohexose isomerase</fullName>
        <shortName evidence="7">PHI</shortName>
    </alternativeName>
</protein>
<keyword evidence="3 7" id="KW-0312">Gluconeogenesis</keyword>
<comment type="caution">
    <text evidence="9">The sequence shown here is derived from an EMBL/GenBank/DDBJ whole genome shotgun (WGS) entry which is preliminary data.</text>
</comment>
<dbReference type="HAMAP" id="MF_00473">
    <property type="entry name" value="G6P_isomerase"/>
    <property type="match status" value="1"/>
</dbReference>
<dbReference type="GO" id="GO:0048029">
    <property type="term" value="F:monosaccharide binding"/>
    <property type="evidence" value="ECO:0007669"/>
    <property type="project" value="TreeGrafter"/>
</dbReference>
<feature type="active site" description="Proton donor" evidence="7">
    <location>
        <position position="355"/>
    </location>
</feature>
<evidence type="ECO:0000256" key="2">
    <source>
        <dbReference type="ARBA" id="ARBA00006604"/>
    </source>
</evidence>
<dbReference type="InterPro" id="IPR035482">
    <property type="entry name" value="SIS_PGI_2"/>
</dbReference>
<dbReference type="PROSITE" id="PS51463">
    <property type="entry name" value="P_GLUCOSE_ISOMERASE_3"/>
    <property type="match status" value="1"/>
</dbReference>
<dbReference type="CDD" id="cd05015">
    <property type="entry name" value="SIS_PGI_1"/>
    <property type="match status" value="1"/>
</dbReference>
<evidence type="ECO:0000313" key="10">
    <source>
        <dbReference type="Proteomes" id="UP000318542"/>
    </source>
</evidence>
<evidence type="ECO:0000256" key="8">
    <source>
        <dbReference type="RuleBase" id="RU000612"/>
    </source>
</evidence>
<dbReference type="Gene3D" id="3.40.50.10490">
    <property type="entry name" value="Glucose-6-phosphate isomerase like protein, domain 1"/>
    <property type="match status" value="2"/>
</dbReference>